<evidence type="ECO:0000256" key="3">
    <source>
        <dbReference type="ARBA" id="ARBA00022475"/>
    </source>
</evidence>
<comment type="subcellular location">
    <subcellularLocation>
        <location evidence="1">Cell membrane</location>
        <topology evidence="1">Multi-pass membrane protein</topology>
    </subcellularLocation>
</comment>
<proteinExistence type="inferred from homology"/>
<reference evidence="9 10" key="1">
    <citation type="journal article" date="2015" name="Genome Announc.">
        <title>Draft Genome Sequences of Marine Isolates of Thalassomonas viridans and Thalassomonas actiniarum.</title>
        <authorList>
            <person name="Olonade I."/>
            <person name="van Zyl L.J."/>
            <person name="Trindade M."/>
        </authorList>
    </citation>
    <scope>NUCLEOTIDE SEQUENCE [LARGE SCALE GENOMIC DNA]</scope>
    <source>
        <strain evidence="9 10">A5K-106</strain>
    </source>
</reference>
<protein>
    <submittedName>
        <fullName evidence="9">Type III secretion system export apparatus subunit SctS</fullName>
    </submittedName>
</protein>
<dbReference type="PANTHER" id="PTHR34040">
    <property type="entry name" value="FLAGELLAR BIOSYNTHETIC PROTEIN FLIQ"/>
    <property type="match status" value="1"/>
</dbReference>
<comment type="similarity">
    <text evidence="2">Belongs to the FliQ/MopD/SpaQ family.</text>
</comment>
<keyword evidence="7 8" id="KW-0472">Membrane</keyword>
<keyword evidence="3" id="KW-1003">Cell membrane</keyword>
<evidence type="ECO:0000256" key="4">
    <source>
        <dbReference type="ARBA" id="ARBA00022692"/>
    </source>
</evidence>
<reference evidence="9 10" key="2">
    <citation type="journal article" date="2022" name="Mar. Drugs">
        <title>Bioassay-Guided Fractionation Leads to the Detection of Cholic Acid Generated by the Rare Thalassomonas sp.</title>
        <authorList>
            <person name="Pheiffer F."/>
            <person name="Schneider Y.K."/>
            <person name="Hansen E.H."/>
            <person name="Andersen J.H."/>
            <person name="Isaksson J."/>
            <person name="Busche T."/>
            <person name="R C."/>
            <person name="Kalinowski J."/>
            <person name="Zyl L.V."/>
            <person name="Trindade M."/>
        </authorList>
    </citation>
    <scope>NUCLEOTIDE SEQUENCE [LARGE SCALE GENOMIC DNA]</scope>
    <source>
        <strain evidence="9 10">A5K-106</strain>
    </source>
</reference>
<dbReference type="GO" id="GO:0009306">
    <property type="term" value="P:protein secretion"/>
    <property type="evidence" value="ECO:0007669"/>
    <property type="project" value="InterPro"/>
</dbReference>
<dbReference type="AlphaFoldDB" id="A0AAE9YNJ2"/>
<gene>
    <name evidence="9" type="primary">sctS</name>
    <name evidence="9" type="ORF">SG35_014755</name>
</gene>
<evidence type="ECO:0000313" key="9">
    <source>
        <dbReference type="EMBL" id="WDD96641.1"/>
    </source>
</evidence>
<evidence type="ECO:0000313" key="10">
    <source>
        <dbReference type="Proteomes" id="UP000032568"/>
    </source>
</evidence>
<dbReference type="PIRSF" id="PIRSF004669">
    <property type="entry name" value="FliQ"/>
    <property type="match status" value="1"/>
</dbReference>
<name>A0AAE9YNJ2_9GAMM</name>
<dbReference type="Proteomes" id="UP000032568">
    <property type="component" value="Chromosome"/>
</dbReference>
<keyword evidence="10" id="KW-1185">Reference proteome</keyword>
<evidence type="ECO:0000256" key="5">
    <source>
        <dbReference type="ARBA" id="ARBA00022989"/>
    </source>
</evidence>
<dbReference type="Pfam" id="PF01313">
    <property type="entry name" value="Bac_export_3"/>
    <property type="match status" value="1"/>
</dbReference>
<dbReference type="NCBIfam" id="TIGR01403">
    <property type="entry name" value="fliQ_rel_III"/>
    <property type="match status" value="1"/>
</dbReference>
<feature type="transmembrane region" description="Helical" evidence="8">
    <location>
        <begin position="49"/>
        <end position="66"/>
    </location>
</feature>
<organism evidence="9 10">
    <name type="scientific">Thalassomonas actiniarum</name>
    <dbReference type="NCBI Taxonomy" id="485447"/>
    <lineage>
        <taxon>Bacteria</taxon>
        <taxon>Pseudomonadati</taxon>
        <taxon>Pseudomonadota</taxon>
        <taxon>Gammaproteobacteria</taxon>
        <taxon>Alteromonadales</taxon>
        <taxon>Colwelliaceae</taxon>
        <taxon>Thalassomonas</taxon>
    </lineage>
</organism>
<evidence type="ECO:0000256" key="2">
    <source>
        <dbReference type="ARBA" id="ARBA00006156"/>
    </source>
</evidence>
<evidence type="ECO:0000256" key="1">
    <source>
        <dbReference type="ARBA" id="ARBA00004651"/>
    </source>
</evidence>
<keyword evidence="4 8" id="KW-0812">Transmembrane</keyword>
<dbReference type="RefSeq" id="WP_044834584.1">
    <property type="nucleotide sequence ID" value="NZ_CP059735.1"/>
</dbReference>
<dbReference type="PRINTS" id="PR00952">
    <property type="entry name" value="TYPE3IMQPROT"/>
</dbReference>
<dbReference type="PANTHER" id="PTHR34040:SF7">
    <property type="entry name" value="SURFACE PRESENTATION OF ANTIGENS PROTEIN SPAQ"/>
    <property type="match status" value="1"/>
</dbReference>
<accession>A0AAE9YNJ2</accession>
<evidence type="ECO:0000256" key="6">
    <source>
        <dbReference type="ARBA" id="ARBA00023026"/>
    </source>
</evidence>
<feature type="transmembrane region" description="Helical" evidence="8">
    <location>
        <begin position="13"/>
        <end position="37"/>
    </location>
</feature>
<keyword evidence="5 8" id="KW-1133">Transmembrane helix</keyword>
<evidence type="ECO:0000256" key="7">
    <source>
        <dbReference type="ARBA" id="ARBA00023136"/>
    </source>
</evidence>
<keyword evidence="6" id="KW-0843">Virulence</keyword>
<evidence type="ECO:0000256" key="8">
    <source>
        <dbReference type="SAM" id="Phobius"/>
    </source>
</evidence>
<dbReference type="EMBL" id="CP059735">
    <property type="protein sequence ID" value="WDD96641.1"/>
    <property type="molecule type" value="Genomic_DNA"/>
</dbReference>
<sequence>MVEADIIKLTTEALLLVLMLSLPPIIVASVVGTLVSLFQALTQIQEQTLSFAIKLVTVTLTLYFTADWVGSELYYYTQRIFNYLPTLARF</sequence>
<dbReference type="GO" id="GO:0005886">
    <property type="term" value="C:plasma membrane"/>
    <property type="evidence" value="ECO:0007669"/>
    <property type="project" value="UniProtKB-SubCell"/>
</dbReference>
<dbReference type="InterPro" id="IPR002191">
    <property type="entry name" value="Bac_export_3"/>
</dbReference>
<dbReference type="InterPro" id="IPR006306">
    <property type="entry name" value="T3SS_HrpO"/>
</dbReference>
<dbReference type="KEGG" id="tact:SG35_014755"/>